<dbReference type="RefSeq" id="WP_317468645.1">
    <property type="nucleotide sequence ID" value="NZ_JAWLKJ010000001.1"/>
</dbReference>
<feature type="signal peptide" evidence="4">
    <location>
        <begin position="1"/>
        <end position="27"/>
    </location>
</feature>
<feature type="active site" evidence="1">
    <location>
        <position position="298"/>
    </location>
</feature>
<keyword evidence="2" id="KW-1015">Disulfide bond</keyword>
<dbReference type="SUPFAM" id="SSF52266">
    <property type="entry name" value="SGNH hydrolase"/>
    <property type="match status" value="1"/>
</dbReference>
<dbReference type="Gene3D" id="3.40.50.1110">
    <property type="entry name" value="SGNH hydrolase"/>
    <property type="match status" value="1"/>
</dbReference>
<dbReference type="CDD" id="cd01823">
    <property type="entry name" value="SEST_like"/>
    <property type="match status" value="1"/>
</dbReference>
<dbReference type="InterPro" id="IPR037460">
    <property type="entry name" value="SEST-like"/>
</dbReference>
<evidence type="ECO:0000259" key="5">
    <source>
        <dbReference type="Pfam" id="PF13472"/>
    </source>
</evidence>
<evidence type="ECO:0000256" key="2">
    <source>
        <dbReference type="PIRSR" id="PIRSR637460-2"/>
    </source>
</evidence>
<feature type="region of interest" description="Disordered" evidence="3">
    <location>
        <begin position="30"/>
        <end position="64"/>
    </location>
</feature>
<dbReference type="EMBL" id="JAWLKJ010000001">
    <property type="protein sequence ID" value="MDV6298296.1"/>
    <property type="molecule type" value="Genomic_DNA"/>
</dbReference>
<evidence type="ECO:0000256" key="4">
    <source>
        <dbReference type="SAM" id="SignalP"/>
    </source>
</evidence>
<feature type="compositionally biased region" description="Low complexity" evidence="3">
    <location>
        <begin position="35"/>
        <end position="62"/>
    </location>
</feature>
<dbReference type="EC" id="3.1.-.-" evidence="6"/>
<feature type="disulfide bond" evidence="2">
    <location>
        <begin position="229"/>
        <end position="277"/>
    </location>
</feature>
<dbReference type="AlphaFoldDB" id="A0AAE4QZK4"/>
<feature type="disulfide bond" evidence="2">
    <location>
        <begin position="166"/>
        <end position="179"/>
    </location>
</feature>
<evidence type="ECO:0000256" key="1">
    <source>
        <dbReference type="PIRSR" id="PIRSR637460-1"/>
    </source>
</evidence>
<dbReference type="InterPro" id="IPR013830">
    <property type="entry name" value="SGNH_hydro"/>
</dbReference>
<feature type="domain" description="SGNH hydrolase-type esterase" evidence="5">
    <location>
        <begin position="73"/>
        <end position="306"/>
    </location>
</feature>
<reference evidence="6" key="1">
    <citation type="submission" date="2023-10" db="EMBL/GenBank/DDBJ databases">
        <title>Development of a sustainable strategy for remediation of hydrocarbon-contaminated territories based on the waste exchange concept.</title>
        <authorList>
            <person name="Krivoruchko A."/>
        </authorList>
    </citation>
    <scope>NUCLEOTIDE SEQUENCE</scope>
    <source>
        <strain evidence="6">IEGM 1175</strain>
    </source>
</reference>
<dbReference type="Pfam" id="PF13472">
    <property type="entry name" value="Lipase_GDSL_2"/>
    <property type="match status" value="1"/>
</dbReference>
<feature type="region of interest" description="Disordered" evidence="3">
    <location>
        <begin position="288"/>
        <end position="308"/>
    </location>
</feature>
<name>A0AAE4QZK4_9ACTN</name>
<evidence type="ECO:0000256" key="3">
    <source>
        <dbReference type="SAM" id="MobiDB-lite"/>
    </source>
</evidence>
<dbReference type="PANTHER" id="PTHR37981:SF1">
    <property type="entry name" value="SGNH HYDROLASE-TYPE ESTERASE DOMAIN-CONTAINING PROTEIN"/>
    <property type="match status" value="1"/>
</dbReference>
<dbReference type="InterPro" id="IPR036514">
    <property type="entry name" value="SGNH_hydro_sf"/>
</dbReference>
<organism evidence="6 7">
    <name type="scientific">Dietzia maris</name>
    <dbReference type="NCBI Taxonomy" id="37915"/>
    <lineage>
        <taxon>Bacteria</taxon>
        <taxon>Bacillati</taxon>
        <taxon>Actinomycetota</taxon>
        <taxon>Actinomycetes</taxon>
        <taxon>Mycobacteriales</taxon>
        <taxon>Dietziaceae</taxon>
        <taxon>Dietzia</taxon>
    </lineage>
</organism>
<evidence type="ECO:0000313" key="7">
    <source>
        <dbReference type="Proteomes" id="UP001185873"/>
    </source>
</evidence>
<feature type="active site" description="Nucleophile" evidence="1">
    <location>
        <position position="77"/>
    </location>
</feature>
<comment type="caution">
    <text evidence="6">The sequence shown here is derived from an EMBL/GenBank/DDBJ whole genome shotgun (WGS) entry which is preliminary data.</text>
</comment>
<keyword evidence="4" id="KW-0732">Signal</keyword>
<feature type="disulfide bond" evidence="2">
    <location>
        <begin position="94"/>
        <end position="119"/>
    </location>
</feature>
<dbReference type="Proteomes" id="UP001185873">
    <property type="component" value="Unassembled WGS sequence"/>
</dbReference>
<accession>A0AAE4QZK4</accession>
<feature type="chain" id="PRO_5042178673" evidence="4">
    <location>
        <begin position="28"/>
        <end position="315"/>
    </location>
</feature>
<dbReference type="GO" id="GO:0004806">
    <property type="term" value="F:triacylglycerol lipase activity"/>
    <property type="evidence" value="ECO:0007669"/>
    <property type="project" value="TreeGrafter"/>
</dbReference>
<dbReference type="PANTHER" id="PTHR37981">
    <property type="entry name" value="LIPASE 2"/>
    <property type="match status" value="1"/>
</dbReference>
<proteinExistence type="predicted"/>
<dbReference type="GO" id="GO:0019433">
    <property type="term" value="P:triglyceride catabolic process"/>
    <property type="evidence" value="ECO:0007669"/>
    <property type="project" value="TreeGrafter"/>
</dbReference>
<sequence length="315" mass="31366">MSTSPSPHRAALLAVGAAVALALGSCAPGDDDEAPPAAAGAAATGTTSTDATSGTNSTDTTSEAGPAIGRYVALGDSFAALGPTGAPTSGPAGCLRSSLNYPSVLARQLDVAEFVDVTCGGAKTVDMTAPQIAQTPPQFGALTADTDLVTLSIGGNDIGFGAIAGCVVQTPRATDGAPCRERLSAGVSSSLEGLGARLDAVHAGIRERSPAARVVVTAYLPLVPQDGGCDFLDRVSPGDVAWTRDVTDRVNSAVTDAAVRAGAEIVVPDDAGERHACAPADERYTDFTGAETGSHPMHPTAAGQRAMAAAVADRL</sequence>
<evidence type="ECO:0000313" key="6">
    <source>
        <dbReference type="EMBL" id="MDV6298296.1"/>
    </source>
</evidence>
<gene>
    <name evidence="6" type="ORF">R3P82_04140</name>
</gene>
<protein>
    <submittedName>
        <fullName evidence="6">SGNH/GDSL hydrolase family protein</fullName>
        <ecNumber evidence="6">3.1.-.-</ecNumber>
    </submittedName>
</protein>
<keyword evidence="6" id="KW-0378">Hydrolase</keyword>